<proteinExistence type="inferred from homology"/>
<sequence>MGAEINTKWFSVQENNECKNQREKISYFQVQNSAGGFSYRVDDITLLKRLLILGTESSTYYYNEKELRREGATCIDRLIINGRGHEVVEHIKDISVNGRACKQDTTIYALALCARSNDPETKTLAYKILSEVCRIPTHLFLFITNCENESAGTGWGRAHRRAISSWYNGFADDPLKLAYLVTKYRSRNNWSHKDVLRLAHVTHHNQAIGLILRYITKGIQEVKNTSAIENMVDTKIPEVIRFLNAVEDAKSCKNETILARLIETFQLVREHVPTELLKSSVIWETLLHQMPMTAMIRNLGKVSSLKLAEKGSENESKILSKLNNKNQLHRSRVHPFKILVGLGQYKKGHGEKGKLKWSVNQSIVKGLENAFHLAFVNVEPTGKRFLVAVDVSGSMNTAVFGNPSVTARDAAAAMMMLTVRVETNVEVVAFSDGLTVLDIGKEDTLTSVIKTCAYMDFSRTDCSLPILHAIEKKKNIDVFIIYTDSETYFGSIHPSEALKMYRKMSGIHDARLIVVAMATNGFSIADPDDPFMLDVIGFDTDAPAAMEHFINGKTL</sequence>
<dbReference type="PANTHER" id="PTHR14202:SF0">
    <property type="entry name" value="RNA-BINDING PROTEIN RO60"/>
    <property type="match status" value="1"/>
</dbReference>
<evidence type="ECO:0000256" key="2">
    <source>
        <dbReference type="ARBA" id="ARBA00007814"/>
    </source>
</evidence>
<evidence type="ECO:0000256" key="3">
    <source>
        <dbReference type="ARBA" id="ARBA00022490"/>
    </source>
</evidence>
<dbReference type="PROSITE" id="PS50988">
    <property type="entry name" value="TROVE"/>
    <property type="match status" value="1"/>
</dbReference>
<dbReference type="SUPFAM" id="SSF140864">
    <property type="entry name" value="TROVE domain-like"/>
    <property type="match status" value="1"/>
</dbReference>
<dbReference type="InterPro" id="IPR037214">
    <property type="entry name" value="TROVE_dom_sf"/>
</dbReference>
<dbReference type="InterPro" id="IPR040322">
    <property type="entry name" value="TROVE2"/>
</dbReference>
<dbReference type="Gene3D" id="3.40.50.410">
    <property type="entry name" value="von Willebrand factor, type A domain"/>
    <property type="match status" value="2"/>
</dbReference>
<protein>
    <recommendedName>
        <fullName evidence="7">TROVE domain-containing protein</fullName>
    </recommendedName>
</protein>
<keyword evidence="3" id="KW-0963">Cytoplasm</keyword>
<comment type="caution">
    <text evidence="8">The sequence shown here is derived from an EMBL/GenBank/DDBJ whole genome shotgun (WGS) entry which is preliminary data.</text>
</comment>
<reference evidence="8 9" key="1">
    <citation type="submission" date="2022-12" db="EMBL/GenBank/DDBJ databases">
        <title>Chromosome-level genome of Tegillarca granosa.</title>
        <authorList>
            <person name="Kim J."/>
        </authorList>
    </citation>
    <scope>NUCLEOTIDE SEQUENCE [LARGE SCALE GENOMIC DNA]</scope>
    <source>
        <strain evidence="8">Teg-2019</strain>
        <tissue evidence="8">Adductor muscle</tissue>
    </source>
</reference>
<feature type="domain" description="TROVE" evidence="7">
    <location>
        <begin position="30"/>
        <end position="383"/>
    </location>
</feature>
<dbReference type="SUPFAM" id="SSF53300">
    <property type="entry name" value="vWA-like"/>
    <property type="match status" value="1"/>
</dbReference>
<evidence type="ECO:0000256" key="4">
    <source>
        <dbReference type="ARBA" id="ARBA00022723"/>
    </source>
</evidence>
<comment type="subcellular location">
    <subcellularLocation>
        <location evidence="1">Cytoplasm</location>
    </subcellularLocation>
</comment>
<dbReference type="InterPro" id="IPR056800">
    <property type="entry name" value="vWA_Ro60"/>
</dbReference>
<dbReference type="Pfam" id="PF25045">
    <property type="entry name" value="vWA_Ro60"/>
    <property type="match status" value="1"/>
</dbReference>
<evidence type="ECO:0000313" key="9">
    <source>
        <dbReference type="Proteomes" id="UP001217089"/>
    </source>
</evidence>
<keyword evidence="5" id="KW-0694">RNA-binding</keyword>
<dbReference type="Pfam" id="PF05731">
    <property type="entry name" value="TROVE"/>
    <property type="match status" value="1"/>
</dbReference>
<dbReference type="EMBL" id="JARBDR010000921">
    <property type="protein sequence ID" value="KAJ8298606.1"/>
    <property type="molecule type" value="Genomic_DNA"/>
</dbReference>
<dbReference type="InterPro" id="IPR036465">
    <property type="entry name" value="vWFA_dom_sf"/>
</dbReference>
<keyword evidence="9" id="KW-1185">Reference proteome</keyword>
<evidence type="ECO:0000259" key="7">
    <source>
        <dbReference type="PROSITE" id="PS50988"/>
    </source>
</evidence>
<keyword evidence="6" id="KW-0687">Ribonucleoprotein</keyword>
<keyword evidence="4" id="KW-0479">Metal-binding</keyword>
<evidence type="ECO:0000256" key="1">
    <source>
        <dbReference type="ARBA" id="ARBA00004496"/>
    </source>
</evidence>
<dbReference type="PANTHER" id="PTHR14202">
    <property type="entry name" value="60 KDA RIBONUCLEOPROTEIN SSA/RO"/>
    <property type="match status" value="1"/>
</dbReference>
<organism evidence="8 9">
    <name type="scientific">Tegillarca granosa</name>
    <name type="common">Malaysian cockle</name>
    <name type="synonym">Anadara granosa</name>
    <dbReference type="NCBI Taxonomy" id="220873"/>
    <lineage>
        <taxon>Eukaryota</taxon>
        <taxon>Metazoa</taxon>
        <taxon>Spiralia</taxon>
        <taxon>Lophotrochozoa</taxon>
        <taxon>Mollusca</taxon>
        <taxon>Bivalvia</taxon>
        <taxon>Autobranchia</taxon>
        <taxon>Pteriomorphia</taxon>
        <taxon>Arcoida</taxon>
        <taxon>Arcoidea</taxon>
        <taxon>Arcidae</taxon>
        <taxon>Tegillarca</taxon>
    </lineage>
</organism>
<evidence type="ECO:0000313" key="8">
    <source>
        <dbReference type="EMBL" id="KAJ8298606.1"/>
    </source>
</evidence>
<evidence type="ECO:0000256" key="6">
    <source>
        <dbReference type="ARBA" id="ARBA00023274"/>
    </source>
</evidence>
<evidence type="ECO:0000256" key="5">
    <source>
        <dbReference type="ARBA" id="ARBA00022884"/>
    </source>
</evidence>
<accession>A0ABQ9E2H7</accession>
<name>A0ABQ9E2H7_TEGGR</name>
<gene>
    <name evidence="8" type="ORF">KUTeg_022666</name>
</gene>
<comment type="similarity">
    <text evidence="2">Belongs to the Ro 60 kDa family.</text>
</comment>
<dbReference type="InterPro" id="IPR008858">
    <property type="entry name" value="TROVE_dom"/>
</dbReference>
<dbReference type="Proteomes" id="UP001217089">
    <property type="component" value="Unassembled WGS sequence"/>
</dbReference>